<protein>
    <recommendedName>
        <fullName evidence="9">Lipoprotein signal peptidase</fullName>
        <ecNumber evidence="9">3.4.23.36</ecNumber>
    </recommendedName>
    <alternativeName>
        <fullName evidence="9">Prolipoprotein signal peptidase</fullName>
    </alternativeName>
    <alternativeName>
        <fullName evidence="9">Signal peptidase II</fullName>
        <shortName evidence="9">SPase II</shortName>
    </alternativeName>
</protein>
<dbReference type="NCBIfam" id="TIGR00077">
    <property type="entry name" value="lspA"/>
    <property type="match status" value="1"/>
</dbReference>
<keyword evidence="13" id="KW-1185">Reference proteome</keyword>
<evidence type="ECO:0000256" key="1">
    <source>
        <dbReference type="ARBA" id="ARBA00006139"/>
    </source>
</evidence>
<comment type="subcellular location">
    <subcellularLocation>
        <location evidence="9">Cell membrane</location>
        <topology evidence="9">Multi-pass membrane protein</topology>
    </subcellularLocation>
</comment>
<feature type="transmembrane region" description="Helical" evidence="9">
    <location>
        <begin position="96"/>
        <end position="114"/>
    </location>
</feature>
<name>A0A1C7I7C8_9FIRM</name>
<dbReference type="Proteomes" id="UP000092574">
    <property type="component" value="Chromosome"/>
</dbReference>
<dbReference type="KEGG" id="byl:A4V09_06835"/>
<keyword evidence="2 9" id="KW-1003">Cell membrane</keyword>
<dbReference type="RefSeq" id="WP_065541701.1">
    <property type="nucleotide sequence ID" value="NZ_CP015405.2"/>
</dbReference>
<dbReference type="EMBL" id="CP015405">
    <property type="protein sequence ID" value="ANU75505.1"/>
    <property type="molecule type" value="Genomic_DNA"/>
</dbReference>
<evidence type="ECO:0000313" key="12">
    <source>
        <dbReference type="EMBL" id="ANU75505.1"/>
    </source>
</evidence>
<dbReference type="GO" id="GO:0005886">
    <property type="term" value="C:plasma membrane"/>
    <property type="evidence" value="ECO:0007669"/>
    <property type="project" value="UniProtKB-SubCell"/>
</dbReference>
<keyword evidence="5 9" id="KW-0064">Aspartyl protease</keyword>
<evidence type="ECO:0000313" key="13">
    <source>
        <dbReference type="Proteomes" id="UP000092574"/>
    </source>
</evidence>
<dbReference type="GO" id="GO:0004190">
    <property type="term" value="F:aspartic-type endopeptidase activity"/>
    <property type="evidence" value="ECO:0007669"/>
    <property type="project" value="UniProtKB-UniRule"/>
</dbReference>
<dbReference type="PANTHER" id="PTHR33695">
    <property type="entry name" value="LIPOPROTEIN SIGNAL PEPTIDASE"/>
    <property type="match status" value="1"/>
</dbReference>
<keyword evidence="8 9" id="KW-0472">Membrane</keyword>
<dbReference type="EC" id="3.4.23.36" evidence="9"/>
<dbReference type="Pfam" id="PF01252">
    <property type="entry name" value="Peptidase_A8"/>
    <property type="match status" value="1"/>
</dbReference>
<dbReference type="OrthoDB" id="9810259at2"/>
<dbReference type="HAMAP" id="MF_00161">
    <property type="entry name" value="LspA"/>
    <property type="match status" value="1"/>
</dbReference>
<keyword evidence="6 9" id="KW-0378">Hydrolase</keyword>
<dbReference type="PROSITE" id="PS00855">
    <property type="entry name" value="SPASE_II"/>
    <property type="match status" value="1"/>
</dbReference>
<feature type="active site" evidence="9">
    <location>
        <position position="124"/>
    </location>
</feature>
<dbReference type="AlphaFoldDB" id="A0A1C7I7C8"/>
<comment type="similarity">
    <text evidence="1 9 11">Belongs to the peptidase A8 family.</text>
</comment>
<dbReference type="GO" id="GO:0006508">
    <property type="term" value="P:proteolysis"/>
    <property type="evidence" value="ECO:0007669"/>
    <property type="project" value="UniProtKB-KW"/>
</dbReference>
<dbReference type="PRINTS" id="PR00781">
    <property type="entry name" value="LIPOSIGPTASE"/>
</dbReference>
<evidence type="ECO:0000256" key="4">
    <source>
        <dbReference type="ARBA" id="ARBA00022692"/>
    </source>
</evidence>
<comment type="caution">
    <text evidence="9">Lacks conserved residue(s) required for the propagation of feature annotation.</text>
</comment>
<keyword evidence="3 9" id="KW-0645">Protease</keyword>
<feature type="transmembrane region" description="Helical" evidence="9">
    <location>
        <begin position="68"/>
        <end position="87"/>
    </location>
</feature>
<dbReference type="InterPro" id="IPR001872">
    <property type="entry name" value="Peptidase_A8"/>
</dbReference>
<evidence type="ECO:0000256" key="9">
    <source>
        <dbReference type="HAMAP-Rule" id="MF_00161"/>
    </source>
</evidence>
<dbReference type="STRING" id="1796616.A4V09_06835"/>
<evidence type="ECO:0000256" key="10">
    <source>
        <dbReference type="RuleBase" id="RU000594"/>
    </source>
</evidence>
<evidence type="ECO:0000256" key="7">
    <source>
        <dbReference type="ARBA" id="ARBA00022989"/>
    </source>
</evidence>
<evidence type="ECO:0000256" key="8">
    <source>
        <dbReference type="ARBA" id="ARBA00023136"/>
    </source>
</evidence>
<feature type="active site" evidence="9">
    <location>
        <position position="140"/>
    </location>
</feature>
<evidence type="ECO:0000256" key="3">
    <source>
        <dbReference type="ARBA" id="ARBA00022670"/>
    </source>
</evidence>
<evidence type="ECO:0000256" key="2">
    <source>
        <dbReference type="ARBA" id="ARBA00022475"/>
    </source>
</evidence>
<evidence type="ECO:0000256" key="6">
    <source>
        <dbReference type="ARBA" id="ARBA00022801"/>
    </source>
</evidence>
<keyword evidence="7 9" id="KW-1133">Transmembrane helix</keyword>
<dbReference type="PANTHER" id="PTHR33695:SF1">
    <property type="entry name" value="LIPOPROTEIN SIGNAL PEPTIDASE"/>
    <property type="match status" value="1"/>
</dbReference>
<sequence>MNRKTKKITVLVQFLISVTLLTGLDQWTKYLAVRHLKDQPDIPLIDNVLYLHYLENKGAAFGLFQNQFLFFGIMTVIILCAVIYVLWHMPPDKKYLFLRIICFVICAGAIGNFIDRVRLNYVVDFIYFSPINFPVFNVADIYVVVSMALFLISFLFIYKEEDFAFLSGKGKKK</sequence>
<evidence type="ECO:0000256" key="5">
    <source>
        <dbReference type="ARBA" id="ARBA00022750"/>
    </source>
</evidence>
<comment type="catalytic activity">
    <reaction evidence="9 10">
        <text>Release of signal peptides from bacterial membrane prolipoproteins. Hydrolyzes -Xaa-Yaa-Zaa-|-(S,diacylglyceryl)Cys-, in which Xaa is hydrophobic (preferably Leu), and Yaa (Ala or Ser) and Zaa (Gly or Ala) have small, neutral side chains.</text>
        <dbReference type="EC" id="3.4.23.36"/>
    </reaction>
</comment>
<proteinExistence type="inferred from homology"/>
<organism evidence="12 13">
    <name type="scientific">Blautia pseudococcoides</name>
    <dbReference type="NCBI Taxonomy" id="1796616"/>
    <lineage>
        <taxon>Bacteria</taxon>
        <taxon>Bacillati</taxon>
        <taxon>Bacillota</taxon>
        <taxon>Clostridia</taxon>
        <taxon>Lachnospirales</taxon>
        <taxon>Lachnospiraceae</taxon>
        <taxon>Blautia</taxon>
    </lineage>
</organism>
<keyword evidence="4 9" id="KW-0812">Transmembrane</keyword>
<comment type="pathway">
    <text evidence="9">Protein modification; lipoprotein biosynthesis (signal peptide cleavage).</text>
</comment>
<feature type="transmembrane region" description="Helical" evidence="9">
    <location>
        <begin position="134"/>
        <end position="158"/>
    </location>
</feature>
<accession>A0A1C7I7C8</accession>
<comment type="function">
    <text evidence="9 10">This protein specifically catalyzes the removal of signal peptides from prolipoproteins.</text>
</comment>
<gene>
    <name evidence="9" type="primary">lspA</name>
    <name evidence="12" type="ORF">A4V09_06835</name>
</gene>
<reference evidence="12" key="1">
    <citation type="submission" date="2017-04" db="EMBL/GenBank/DDBJ databases">
        <title>Complete Genome Sequences of Twelve Strains of a Stable Defined Moderately Diverse Mouse Microbiota 2 (sDMDMm2).</title>
        <authorList>
            <person name="Uchimura Y."/>
            <person name="Wyss M."/>
            <person name="Brugiroux S."/>
            <person name="Limenitakis J.P."/>
            <person name="Stecher B."/>
            <person name="McCoy K.D."/>
            <person name="Macpherson A.J."/>
        </authorList>
    </citation>
    <scope>NUCLEOTIDE SEQUENCE</scope>
    <source>
        <strain evidence="12">YL58</strain>
    </source>
</reference>
<evidence type="ECO:0000256" key="11">
    <source>
        <dbReference type="RuleBase" id="RU004181"/>
    </source>
</evidence>
<dbReference type="UniPathway" id="UPA00665"/>